<evidence type="ECO:0000313" key="4">
    <source>
        <dbReference type="Proteomes" id="UP001336020"/>
    </source>
</evidence>
<feature type="domain" description="Aminoglycoside phosphotransferase" evidence="2">
    <location>
        <begin position="68"/>
        <end position="279"/>
    </location>
</feature>
<dbReference type="PANTHER" id="PTHR21310:SF40">
    <property type="entry name" value="AMINOGLYCOSIDE PHOSPHOTRANSFERASE DOMAIN-CONTAINING PROTEIN-RELATED"/>
    <property type="match status" value="1"/>
</dbReference>
<dbReference type="InterPro" id="IPR051678">
    <property type="entry name" value="AGP_Transferase"/>
</dbReference>
<comment type="caution">
    <text evidence="3">The sequence shown here is derived from an EMBL/GenBank/DDBJ whole genome shotgun (WGS) entry which is preliminary data.</text>
</comment>
<gene>
    <name evidence="3" type="ORF">Q7514_05820</name>
</gene>
<dbReference type="SUPFAM" id="SSF56112">
    <property type="entry name" value="Protein kinase-like (PK-like)"/>
    <property type="match status" value="1"/>
</dbReference>
<dbReference type="Gene3D" id="3.90.1200.10">
    <property type="match status" value="1"/>
</dbReference>
<dbReference type="EMBL" id="JAUTXY010000002">
    <property type="protein sequence ID" value="MEE2057045.1"/>
    <property type="molecule type" value="Genomic_DNA"/>
</dbReference>
<organism evidence="3 4">
    <name type="scientific">Rhodococcus artemisiae</name>
    <dbReference type="NCBI Taxonomy" id="714159"/>
    <lineage>
        <taxon>Bacteria</taxon>
        <taxon>Bacillati</taxon>
        <taxon>Actinomycetota</taxon>
        <taxon>Actinomycetes</taxon>
        <taxon>Mycobacteriales</taxon>
        <taxon>Nocardiaceae</taxon>
        <taxon>Rhodococcus</taxon>
    </lineage>
</organism>
<reference evidence="3 4" key="1">
    <citation type="submission" date="2023-07" db="EMBL/GenBank/DDBJ databases">
        <authorList>
            <person name="Girao M."/>
            <person name="Carvalho M.F."/>
        </authorList>
    </citation>
    <scope>NUCLEOTIDE SEQUENCE [LARGE SCALE GENOMIC DNA]</scope>
    <source>
        <strain evidence="3 4">YIM65754</strain>
    </source>
</reference>
<dbReference type="Gene3D" id="3.30.200.20">
    <property type="entry name" value="Phosphorylase Kinase, domain 1"/>
    <property type="match status" value="1"/>
</dbReference>
<dbReference type="CDD" id="cd05154">
    <property type="entry name" value="ACAD10_11_N-like"/>
    <property type="match status" value="1"/>
</dbReference>
<feature type="region of interest" description="Disordered" evidence="1">
    <location>
        <begin position="1"/>
        <end position="25"/>
    </location>
</feature>
<dbReference type="InterPro" id="IPR011009">
    <property type="entry name" value="Kinase-like_dom_sf"/>
</dbReference>
<evidence type="ECO:0000259" key="2">
    <source>
        <dbReference type="Pfam" id="PF01636"/>
    </source>
</evidence>
<dbReference type="InterPro" id="IPR002575">
    <property type="entry name" value="Aminoglycoside_PTrfase"/>
</dbReference>
<protein>
    <submittedName>
        <fullName evidence="3">Phosphotransferase family protein</fullName>
    </submittedName>
</protein>
<accession>A0ABU7L670</accession>
<dbReference type="Proteomes" id="UP001336020">
    <property type="component" value="Unassembled WGS sequence"/>
</dbReference>
<evidence type="ECO:0000256" key="1">
    <source>
        <dbReference type="SAM" id="MobiDB-lite"/>
    </source>
</evidence>
<evidence type="ECO:0000313" key="3">
    <source>
        <dbReference type="EMBL" id="MEE2057045.1"/>
    </source>
</evidence>
<proteinExistence type="predicted"/>
<name>A0ABU7L670_9NOCA</name>
<sequence>MAIDPHDTAHHGEAARPRESRRDPDVVRTGLQRWLTERVIDPVVGDVHIPESNGMSSETLLFDARWDGTDHRLVARVAPADSAIPVFPHYDLDAQARVMRAVAAATTIPVPHVHWTESDTAVLGAPFLVMSRIDGVVPPDVMPYNFGSWVTEATDDQRATLQDRTVDVLAQIHTVDPTTAGLASHPCAGDAIRAHVAAQRAYYEWTTRTGPRSPLIERAFTWLDTHVPDDPHPAVLCWGDARIGNIMFDDFEPAGVLDWELAATGAREMDLAWMIFLHRFFEDIAGLAGLEGLPGFLRRDEVADTYAQRTGHVPQHLDFHTCYAAVQHAIIMLRIATRAAHFGQSVVGSTSEQPDDPDAMIMHRTTLESMLDGTYWEALT</sequence>
<dbReference type="Pfam" id="PF01636">
    <property type="entry name" value="APH"/>
    <property type="match status" value="1"/>
</dbReference>
<keyword evidence="4" id="KW-1185">Reference proteome</keyword>
<dbReference type="InterPro" id="IPR041726">
    <property type="entry name" value="ACAD10_11_N"/>
</dbReference>
<dbReference type="PANTHER" id="PTHR21310">
    <property type="entry name" value="AMINOGLYCOSIDE PHOSPHOTRANSFERASE-RELATED-RELATED"/>
    <property type="match status" value="1"/>
</dbReference>